<evidence type="ECO:0000256" key="2">
    <source>
        <dbReference type="ARBA" id="ARBA00022448"/>
    </source>
</evidence>
<dbReference type="PRINTS" id="PR00176">
    <property type="entry name" value="NANEUSMPORT"/>
</dbReference>
<evidence type="ECO:0000256" key="9">
    <source>
        <dbReference type="SAM" id="Phobius"/>
    </source>
</evidence>
<keyword evidence="4 9" id="KW-1133">Transmembrane helix</keyword>
<dbReference type="PANTHER" id="PTHR11616">
    <property type="entry name" value="SODIUM/CHLORIDE DEPENDENT TRANSPORTER"/>
    <property type="match status" value="1"/>
</dbReference>
<feature type="binding site" evidence="6">
    <location>
        <position position="281"/>
    </location>
    <ligand>
        <name>Na(+)</name>
        <dbReference type="ChEBI" id="CHEBI:29101"/>
        <label>1</label>
    </ligand>
</feature>
<evidence type="ECO:0000256" key="3">
    <source>
        <dbReference type="ARBA" id="ARBA00022692"/>
    </source>
</evidence>
<dbReference type="GO" id="GO:0046872">
    <property type="term" value="F:metal ion binding"/>
    <property type="evidence" value="ECO:0007669"/>
    <property type="project" value="UniProtKB-KW"/>
</dbReference>
<dbReference type="EMBL" id="JAIQCJ010001309">
    <property type="protein sequence ID" value="KAJ8791122.1"/>
    <property type="molecule type" value="Genomic_DNA"/>
</dbReference>
<evidence type="ECO:0000256" key="8">
    <source>
        <dbReference type="SAM" id="MobiDB-lite"/>
    </source>
</evidence>
<evidence type="ECO:0000256" key="6">
    <source>
        <dbReference type="PIRSR" id="PIRSR600175-1"/>
    </source>
</evidence>
<protein>
    <recommendedName>
        <fullName evidence="12">Sodium-dependent dopamine transporter</fullName>
    </recommendedName>
</protein>
<comment type="caution">
    <text evidence="10">The sequence shown here is derived from an EMBL/GenBank/DDBJ whole genome shotgun (WGS) entry which is preliminary data.</text>
</comment>
<evidence type="ECO:0000256" key="1">
    <source>
        <dbReference type="ARBA" id="ARBA00004141"/>
    </source>
</evidence>
<dbReference type="InterPro" id="IPR037272">
    <property type="entry name" value="SNS_sf"/>
</dbReference>
<feature type="binding site" evidence="6">
    <location>
        <position position="216"/>
    </location>
    <ligand>
        <name>Na(+)</name>
        <dbReference type="ChEBI" id="CHEBI:29101"/>
        <label>1</label>
    </ligand>
</feature>
<organism evidence="10 11">
    <name type="scientific">Eschrichtius robustus</name>
    <name type="common">California gray whale</name>
    <name type="synonym">Eschrichtius gibbosus</name>
    <dbReference type="NCBI Taxonomy" id="9764"/>
    <lineage>
        <taxon>Eukaryota</taxon>
        <taxon>Metazoa</taxon>
        <taxon>Chordata</taxon>
        <taxon>Craniata</taxon>
        <taxon>Vertebrata</taxon>
        <taxon>Euteleostomi</taxon>
        <taxon>Mammalia</taxon>
        <taxon>Eutheria</taxon>
        <taxon>Laurasiatheria</taxon>
        <taxon>Artiodactyla</taxon>
        <taxon>Whippomorpha</taxon>
        <taxon>Cetacea</taxon>
        <taxon>Mysticeti</taxon>
        <taxon>Eschrichtiidae</taxon>
        <taxon>Eschrichtius</taxon>
    </lineage>
</organism>
<dbReference type="Pfam" id="PF00209">
    <property type="entry name" value="SNF"/>
    <property type="match status" value="2"/>
</dbReference>
<dbReference type="GO" id="GO:0035725">
    <property type="term" value="P:sodium ion transmembrane transport"/>
    <property type="evidence" value="ECO:0007669"/>
    <property type="project" value="TreeGrafter"/>
</dbReference>
<evidence type="ECO:0000256" key="7">
    <source>
        <dbReference type="PIRSR" id="PIRSR600175-2"/>
    </source>
</evidence>
<feature type="transmembrane region" description="Helical" evidence="9">
    <location>
        <begin position="173"/>
        <end position="195"/>
    </location>
</feature>
<dbReference type="SUPFAM" id="SSF161070">
    <property type="entry name" value="SNF-like"/>
    <property type="match status" value="1"/>
</dbReference>
<feature type="transmembrane region" description="Helical" evidence="9">
    <location>
        <begin position="130"/>
        <end position="153"/>
    </location>
</feature>
<keyword evidence="6" id="KW-0915">Sodium</keyword>
<keyword evidence="3 9" id="KW-0812">Transmembrane</keyword>
<feature type="binding site" evidence="6">
    <location>
        <position position="184"/>
    </location>
    <ligand>
        <name>Na(+)</name>
        <dbReference type="ChEBI" id="CHEBI:29101"/>
        <label>1</label>
    </ligand>
</feature>
<dbReference type="PROSITE" id="PS50267">
    <property type="entry name" value="NA_NEUROTRAN_SYMP_3"/>
    <property type="match status" value="1"/>
</dbReference>
<proteinExistence type="predicted"/>
<dbReference type="Proteomes" id="UP001159641">
    <property type="component" value="Unassembled WGS sequence"/>
</dbReference>
<feature type="disulfide bond" evidence="7">
    <location>
        <begin position="46"/>
        <end position="55"/>
    </location>
</feature>
<feature type="transmembrane region" description="Helical" evidence="9">
    <location>
        <begin position="101"/>
        <end position="118"/>
    </location>
</feature>
<dbReference type="AlphaFoldDB" id="A0AB34HJ13"/>
<feature type="region of interest" description="Disordered" evidence="8">
    <location>
        <begin position="510"/>
        <end position="534"/>
    </location>
</feature>
<keyword evidence="6" id="KW-0479">Metal-binding</keyword>
<comment type="subcellular location">
    <subcellularLocation>
        <location evidence="1">Membrane</location>
        <topology evidence="1">Multi-pass membrane protein</topology>
    </subcellularLocation>
</comment>
<evidence type="ECO:0000313" key="11">
    <source>
        <dbReference type="Proteomes" id="UP001159641"/>
    </source>
</evidence>
<keyword evidence="5 9" id="KW-0472">Membrane</keyword>
<keyword evidence="11" id="KW-1185">Reference proteome</keyword>
<evidence type="ECO:0000313" key="10">
    <source>
        <dbReference type="EMBL" id="KAJ8791122.1"/>
    </source>
</evidence>
<keyword evidence="2" id="KW-0813">Transport</keyword>
<feature type="transmembrane region" description="Helical" evidence="9">
    <location>
        <begin position="7"/>
        <end position="34"/>
    </location>
</feature>
<dbReference type="GO" id="GO:0005886">
    <property type="term" value="C:plasma membrane"/>
    <property type="evidence" value="ECO:0007669"/>
    <property type="project" value="TreeGrafter"/>
</dbReference>
<keyword evidence="7" id="KW-1015">Disulfide bond</keyword>
<name>A0AB34HJ13_ESCRO</name>
<feature type="region of interest" description="Disordered" evidence="8">
    <location>
        <begin position="747"/>
        <end position="774"/>
    </location>
</feature>
<feature type="binding site" evidence="6">
    <location>
        <position position="285"/>
    </location>
    <ligand>
        <name>Na(+)</name>
        <dbReference type="ChEBI" id="CHEBI:29101"/>
        <label>1</label>
    </ligand>
</feature>
<dbReference type="PANTHER" id="PTHR11616:SF38">
    <property type="entry name" value="SODIUM-DEPENDENT DOPAMINE TRANSPORTER"/>
    <property type="match status" value="1"/>
</dbReference>
<feature type="binding site" evidence="6">
    <location>
        <position position="284"/>
    </location>
    <ligand>
        <name>Na(+)</name>
        <dbReference type="ChEBI" id="CHEBI:29101"/>
        <label>1</label>
    </ligand>
</feature>
<reference evidence="10 11" key="1">
    <citation type="submission" date="2022-11" db="EMBL/GenBank/DDBJ databases">
        <title>Whole genome sequence of Eschrichtius robustus ER-17-0199.</title>
        <authorList>
            <person name="Bruniche-Olsen A."/>
            <person name="Black A.N."/>
            <person name="Fields C.J."/>
            <person name="Walden K."/>
            <person name="Dewoody J.A."/>
        </authorList>
    </citation>
    <scope>NUCLEOTIDE SEQUENCE [LARGE SCALE GENOMIC DNA]</scope>
    <source>
        <strain evidence="10">ER-17-0199</strain>
        <tissue evidence="10">Blubber</tissue>
    </source>
</reference>
<gene>
    <name evidence="10" type="ORF">J1605_020792</name>
</gene>
<sequence length="774" mass="83946">MLSPPGVGYTVILISLYIGFFYNVIIAWALHYLFSSFTTELPWTHCNHTWNSPRCSDARAPASSPDPNDTFRTTPAAEYFERGVLHLHESQGIGDLGAPRWQLTACLVLVIALLYFSLWKGVKTSGKVVWVTATMPYVVLLALLLRGVTLPGAVDGIRAYLSVDFHRLCEASVWIDAAIQICFSLGVGLGVLIAFSSYNKFTNNCYRDAIITTSVNSLTSFSSGFVVFSFLGYMAQKHSVPIGDVAKDGPGLIFIIYPEALATLPLSSVWAVVFFVMLLTLGIDSAMGGMESVITGLIDEFQLLHRHRELFTLLIVLATFLLSLFCVTNGGIYVFTLLDHFAAGTSILFGVLMEVIGVAWFYGVWQFSDDIKQMTGQRPSLYWRLCWKFISPCFLLVRPLLPHSPATGSSRGHARLMLGEGLGVCKLGPAARATHRLLRWSTAVLVHPRIRTTASELGGCDRAPMAHEAGTACPVWWPRAAVQRPSSSECRAQAGEHLVTSALLLPSQPSGPQGVHDWAGASGSTPSTPRTSERGGGVGFVVVVSIATFRPPHYGAYIFPEWANALGWAIAASSMSVVPIYAAYKFCSLPGSSREACSRLLISAQQEGLEGPKLAYAITPEKEHERVDRGEVRQFTGEVLGQDASVSCECCTAKSFQDVDTLTQKLSPLPCGRVGTPVTLTRPLLAWPGYASLQASTVPTWIRGPGLRGCGRSLGRETLCPCSEVSVAADEDREGRAGRRAWIMPVRMGTPGSEAHHPPARSRGPRSESLVDAD</sequence>
<feature type="transmembrane region" description="Helical" evidence="9">
    <location>
        <begin position="310"/>
        <end position="335"/>
    </location>
</feature>
<feature type="transmembrane region" description="Helical" evidence="9">
    <location>
        <begin position="341"/>
        <end position="365"/>
    </location>
</feature>
<dbReference type="GO" id="GO:0006865">
    <property type="term" value="P:amino acid transport"/>
    <property type="evidence" value="ECO:0007669"/>
    <property type="project" value="TreeGrafter"/>
</dbReference>
<feature type="transmembrane region" description="Helical" evidence="9">
    <location>
        <begin position="215"/>
        <end position="235"/>
    </location>
</feature>
<feature type="transmembrane region" description="Helical" evidence="9">
    <location>
        <begin position="255"/>
        <end position="281"/>
    </location>
</feature>
<dbReference type="InterPro" id="IPR000175">
    <property type="entry name" value="Na/ntran_symport"/>
</dbReference>
<accession>A0AB34HJ13</accession>
<dbReference type="PROSITE" id="PS00754">
    <property type="entry name" value="NA_NEUROTRAN_SYMP_2"/>
    <property type="match status" value="1"/>
</dbReference>
<evidence type="ECO:0000256" key="5">
    <source>
        <dbReference type="ARBA" id="ARBA00023136"/>
    </source>
</evidence>
<evidence type="ECO:0008006" key="12">
    <source>
        <dbReference type="Google" id="ProtNLM"/>
    </source>
</evidence>
<evidence type="ECO:0000256" key="4">
    <source>
        <dbReference type="ARBA" id="ARBA00022989"/>
    </source>
</evidence>